<protein>
    <submittedName>
        <fullName evidence="4">GNAT family N-acetyltransferase</fullName>
    </submittedName>
</protein>
<dbReference type="RefSeq" id="WP_134382519.1">
    <property type="nucleotide sequence ID" value="NZ_SORX01000010.1"/>
</dbReference>
<keyword evidence="5" id="KW-1185">Reference proteome</keyword>
<feature type="domain" description="N-acetyltransferase" evidence="3">
    <location>
        <begin position="1"/>
        <end position="171"/>
    </location>
</feature>
<dbReference type="AlphaFoldDB" id="A0A4Y8LAS3"/>
<sequence>MNIRKAEIDDAKGIARVHVDSWRTTYKGIIPDKVLSGLSYGQRTELWQRNILRDGNYVFVAENEQKEIVGFADCGRRDTNKIKDSGDLTSIYLLEDYQGVGIGKQLMKRLFKQFEKLGYNRVFVEVLKDNKTQFFYEHYGAILIKAEVIKMAGAELELFIYEWEDVRSVVI</sequence>
<dbReference type="GO" id="GO:0016747">
    <property type="term" value="F:acyltransferase activity, transferring groups other than amino-acyl groups"/>
    <property type="evidence" value="ECO:0007669"/>
    <property type="project" value="InterPro"/>
</dbReference>
<evidence type="ECO:0000259" key="3">
    <source>
        <dbReference type="PROSITE" id="PS51186"/>
    </source>
</evidence>
<evidence type="ECO:0000256" key="1">
    <source>
        <dbReference type="ARBA" id="ARBA00022679"/>
    </source>
</evidence>
<keyword evidence="1 4" id="KW-0808">Transferase</keyword>
<keyword evidence="2" id="KW-0012">Acyltransferase</keyword>
<dbReference type="EMBL" id="SORX01000010">
    <property type="protein sequence ID" value="TFD99477.1"/>
    <property type="molecule type" value="Genomic_DNA"/>
</dbReference>
<dbReference type="Pfam" id="PF00583">
    <property type="entry name" value="Acetyltransf_1"/>
    <property type="match status" value="1"/>
</dbReference>
<dbReference type="Gene3D" id="3.40.630.30">
    <property type="match status" value="1"/>
</dbReference>
<dbReference type="InterPro" id="IPR000182">
    <property type="entry name" value="GNAT_dom"/>
</dbReference>
<evidence type="ECO:0000313" key="4">
    <source>
        <dbReference type="EMBL" id="TFD99477.1"/>
    </source>
</evidence>
<dbReference type="PANTHER" id="PTHR43800:SF1">
    <property type="entry name" value="PEPTIDYL-LYSINE N-ACETYLTRANSFERASE YJAB"/>
    <property type="match status" value="1"/>
</dbReference>
<dbReference type="SUPFAM" id="SSF55729">
    <property type="entry name" value="Acyl-CoA N-acyltransferases (Nat)"/>
    <property type="match status" value="1"/>
</dbReference>
<name>A0A4Y8LAS3_9BACL</name>
<dbReference type="PROSITE" id="PS51186">
    <property type="entry name" value="GNAT"/>
    <property type="match status" value="1"/>
</dbReference>
<dbReference type="InterPro" id="IPR016181">
    <property type="entry name" value="Acyl_CoA_acyltransferase"/>
</dbReference>
<dbReference type="Proteomes" id="UP000297776">
    <property type="component" value="Unassembled WGS sequence"/>
</dbReference>
<evidence type="ECO:0000256" key="2">
    <source>
        <dbReference type="ARBA" id="ARBA00023315"/>
    </source>
</evidence>
<gene>
    <name evidence="4" type="ORF">E2626_14555</name>
</gene>
<proteinExistence type="predicted"/>
<reference evidence="4 5" key="1">
    <citation type="submission" date="2019-03" db="EMBL/GenBank/DDBJ databases">
        <authorList>
            <person name="Yang Y."/>
        </authorList>
    </citation>
    <scope>NUCLEOTIDE SEQUENCE [LARGE SCALE GENOMIC DNA]</scope>
    <source>
        <strain evidence="4 5">ASL-1</strain>
    </source>
</reference>
<comment type="caution">
    <text evidence="4">The sequence shown here is derived from an EMBL/GenBank/DDBJ whole genome shotgun (WGS) entry which is preliminary data.</text>
</comment>
<evidence type="ECO:0000313" key="5">
    <source>
        <dbReference type="Proteomes" id="UP000297776"/>
    </source>
</evidence>
<organism evidence="4 5">
    <name type="scientific">Jeotgalibacillus salarius</name>
    <dbReference type="NCBI Taxonomy" id="546023"/>
    <lineage>
        <taxon>Bacteria</taxon>
        <taxon>Bacillati</taxon>
        <taxon>Bacillota</taxon>
        <taxon>Bacilli</taxon>
        <taxon>Bacillales</taxon>
        <taxon>Caryophanaceae</taxon>
        <taxon>Jeotgalibacillus</taxon>
    </lineage>
</organism>
<dbReference type="OrthoDB" id="5292888at2"/>
<accession>A0A4Y8LAS3</accession>
<dbReference type="PANTHER" id="PTHR43800">
    <property type="entry name" value="PEPTIDYL-LYSINE N-ACETYLTRANSFERASE YJAB"/>
    <property type="match status" value="1"/>
</dbReference>
<dbReference type="CDD" id="cd04301">
    <property type="entry name" value="NAT_SF"/>
    <property type="match status" value="1"/>
</dbReference>